<dbReference type="PANTHER" id="PTHR37984:SF15">
    <property type="entry name" value="INTEGRASE CATALYTIC DOMAIN-CONTAINING PROTEIN"/>
    <property type="match status" value="1"/>
</dbReference>
<dbReference type="InterPro" id="IPR012337">
    <property type="entry name" value="RNaseH-like_sf"/>
</dbReference>
<dbReference type="GO" id="GO:0003676">
    <property type="term" value="F:nucleic acid binding"/>
    <property type="evidence" value="ECO:0007669"/>
    <property type="project" value="InterPro"/>
</dbReference>
<feature type="domain" description="Integrase catalytic" evidence="2">
    <location>
        <begin position="32"/>
        <end position="125"/>
    </location>
</feature>
<dbReference type="Proteomes" id="UP000001038">
    <property type="component" value="Chromosome 21"/>
</dbReference>
<evidence type="ECO:0000259" key="2">
    <source>
        <dbReference type="PROSITE" id="PS50994"/>
    </source>
</evidence>
<reference evidence="3" key="3">
    <citation type="submission" date="2025-09" db="UniProtKB">
        <authorList>
            <consortium name="Ensembl"/>
        </authorList>
    </citation>
    <scope>IDENTIFICATION</scope>
    <source>
        <strain evidence="3">Hd-rR</strain>
    </source>
</reference>
<evidence type="ECO:0000313" key="4">
    <source>
        <dbReference type="Proteomes" id="UP000001038"/>
    </source>
</evidence>
<dbReference type="PROSITE" id="PS50994">
    <property type="entry name" value="INTEGRASE"/>
    <property type="match status" value="1"/>
</dbReference>
<keyword evidence="4" id="KW-1185">Reference proteome</keyword>
<reference evidence="3 4" key="1">
    <citation type="journal article" date="2007" name="Nature">
        <title>The medaka draft genome and insights into vertebrate genome evolution.</title>
        <authorList>
            <person name="Kasahara M."/>
            <person name="Naruse K."/>
            <person name="Sasaki S."/>
            <person name="Nakatani Y."/>
            <person name="Qu W."/>
            <person name="Ahsan B."/>
            <person name="Yamada T."/>
            <person name="Nagayasu Y."/>
            <person name="Doi K."/>
            <person name="Kasai Y."/>
            <person name="Jindo T."/>
            <person name="Kobayashi D."/>
            <person name="Shimada A."/>
            <person name="Toyoda A."/>
            <person name="Kuroki Y."/>
            <person name="Fujiyama A."/>
            <person name="Sasaki T."/>
            <person name="Shimizu A."/>
            <person name="Asakawa S."/>
            <person name="Shimizu N."/>
            <person name="Hashimoto S."/>
            <person name="Yang J."/>
            <person name="Lee Y."/>
            <person name="Matsushima K."/>
            <person name="Sugano S."/>
            <person name="Sakaizumi M."/>
            <person name="Narita T."/>
            <person name="Ohishi K."/>
            <person name="Haga S."/>
            <person name="Ohta F."/>
            <person name="Nomoto H."/>
            <person name="Nogata K."/>
            <person name="Morishita T."/>
            <person name="Endo T."/>
            <person name="Shin-I T."/>
            <person name="Takeda H."/>
            <person name="Morishita S."/>
            <person name="Kohara Y."/>
        </authorList>
    </citation>
    <scope>NUCLEOTIDE SEQUENCE [LARGE SCALE GENOMIC DNA]</scope>
    <source>
        <strain evidence="3 4">Hd-rR</strain>
    </source>
</reference>
<dbReference type="Bgee" id="ENSORLG00000025097">
    <property type="expression patterns" value="Expressed in ovary and 1 other cell type or tissue"/>
</dbReference>
<accession>A0A3B3H496</accession>
<dbReference type="InParanoid" id="A0A3B3H496"/>
<dbReference type="Ensembl" id="ENSORLT00000045334.1">
    <property type="protein sequence ID" value="ENSORLP00000026676.1"/>
    <property type="gene ID" value="ENSORLG00000025097.1"/>
</dbReference>
<evidence type="ECO:0000313" key="3">
    <source>
        <dbReference type="Ensembl" id="ENSORLP00000026676.1"/>
    </source>
</evidence>
<sequence>MTEEVKAWTESCPQCVCSKTGPDTRAPLVPIQTSYPFEVIGMDYLSLGRPEDRYPYILVITDLFSKYAVAVPTKDQTANTTARAFYEHFIRTFGCPEHILTDRRASFESSLLQELCKLYGFNQTLIGLLGSLAETGQAQWPDQLPALLQAYNNTVHSTSKMTPHFVVFRRHARLPIDWVTGLNHITESYTLQDQARYNRRTRWIPLLPGERVLVRNFQRRAKGKLTPKWSPEPFVVVTQLRKGLPVYVLWPEGKEAPTRTVHYNNLRPCPLGVLQENPTALEPGPIPCKEPPRLPPPTCWLPGLVIGTQQSVPPTIGAAQNEQPEPPCIPAVPRAEQEHPNLRRSQQVNLGRPPVRYQ</sequence>
<name>A0A3B3H496_ORYLA</name>
<feature type="region of interest" description="Disordered" evidence="1">
    <location>
        <begin position="317"/>
        <end position="358"/>
    </location>
</feature>
<dbReference type="Pfam" id="PF00665">
    <property type="entry name" value="rve"/>
    <property type="match status" value="1"/>
</dbReference>
<dbReference type="Gene3D" id="3.30.420.10">
    <property type="entry name" value="Ribonuclease H-like superfamily/Ribonuclease H"/>
    <property type="match status" value="1"/>
</dbReference>
<proteinExistence type="predicted"/>
<dbReference type="InterPro" id="IPR050951">
    <property type="entry name" value="Retrovirus_Pol_polyprotein"/>
</dbReference>
<evidence type="ECO:0000256" key="1">
    <source>
        <dbReference type="SAM" id="MobiDB-lite"/>
    </source>
</evidence>
<dbReference type="GO" id="GO:0015074">
    <property type="term" value="P:DNA integration"/>
    <property type="evidence" value="ECO:0007669"/>
    <property type="project" value="InterPro"/>
</dbReference>
<protein>
    <recommendedName>
        <fullName evidence="2">Integrase catalytic domain-containing protein</fullName>
    </recommendedName>
</protein>
<organism evidence="3 4">
    <name type="scientific">Oryzias latipes</name>
    <name type="common">Japanese rice fish</name>
    <name type="synonym">Japanese killifish</name>
    <dbReference type="NCBI Taxonomy" id="8090"/>
    <lineage>
        <taxon>Eukaryota</taxon>
        <taxon>Metazoa</taxon>
        <taxon>Chordata</taxon>
        <taxon>Craniata</taxon>
        <taxon>Vertebrata</taxon>
        <taxon>Euteleostomi</taxon>
        <taxon>Actinopterygii</taxon>
        <taxon>Neopterygii</taxon>
        <taxon>Teleostei</taxon>
        <taxon>Neoteleostei</taxon>
        <taxon>Acanthomorphata</taxon>
        <taxon>Ovalentaria</taxon>
        <taxon>Atherinomorphae</taxon>
        <taxon>Beloniformes</taxon>
        <taxon>Adrianichthyidae</taxon>
        <taxon>Oryziinae</taxon>
        <taxon>Oryzias</taxon>
    </lineage>
</organism>
<reference evidence="3" key="2">
    <citation type="submission" date="2025-08" db="UniProtKB">
        <authorList>
            <consortium name="Ensembl"/>
        </authorList>
    </citation>
    <scope>IDENTIFICATION</scope>
    <source>
        <strain evidence="3">Hd-rR</strain>
    </source>
</reference>
<dbReference type="InterPro" id="IPR036397">
    <property type="entry name" value="RNaseH_sf"/>
</dbReference>
<dbReference type="InterPro" id="IPR001584">
    <property type="entry name" value="Integrase_cat-core"/>
</dbReference>
<dbReference type="SUPFAM" id="SSF53098">
    <property type="entry name" value="Ribonuclease H-like"/>
    <property type="match status" value="1"/>
</dbReference>
<dbReference type="AlphaFoldDB" id="A0A3B3H496"/>
<dbReference type="PANTHER" id="PTHR37984">
    <property type="entry name" value="PROTEIN CBG26694"/>
    <property type="match status" value="1"/>
</dbReference>
<dbReference type="GeneTree" id="ENSGT00940000178018"/>